<dbReference type="HAMAP" id="MF_01326_B">
    <property type="entry name" value="Ribosomal_uL24_B"/>
    <property type="match status" value="1"/>
</dbReference>
<gene>
    <name evidence="5" type="primary">rplX</name>
    <name evidence="8" type="ORF">DBW92_00315</name>
</gene>
<dbReference type="InterPro" id="IPR041988">
    <property type="entry name" value="Ribosomal_uL24_KOW"/>
</dbReference>
<dbReference type="InterPro" id="IPR057264">
    <property type="entry name" value="Ribosomal_uL24_C"/>
</dbReference>
<dbReference type="Gene3D" id="2.30.30.30">
    <property type="match status" value="1"/>
</dbReference>
<dbReference type="InterPro" id="IPR003256">
    <property type="entry name" value="Ribosomal_uL24"/>
</dbReference>
<dbReference type="PANTHER" id="PTHR12903">
    <property type="entry name" value="MITOCHONDRIAL RIBOSOMAL PROTEIN L24"/>
    <property type="match status" value="1"/>
</dbReference>
<evidence type="ECO:0000256" key="3">
    <source>
        <dbReference type="ARBA" id="ARBA00023274"/>
    </source>
</evidence>
<comment type="function">
    <text evidence="5">One of two assembly initiator proteins, it binds directly to the 5'-end of the 23S rRNA, where it nucleates assembly of the 50S subunit.</text>
</comment>
<keyword evidence="5" id="KW-0699">rRNA-binding</keyword>
<dbReference type="GO" id="GO:1990904">
    <property type="term" value="C:ribonucleoprotein complex"/>
    <property type="evidence" value="ECO:0007669"/>
    <property type="project" value="UniProtKB-KW"/>
</dbReference>
<dbReference type="AlphaFoldDB" id="A0A368C9I7"/>
<dbReference type="Pfam" id="PF17136">
    <property type="entry name" value="ribosomal_L24"/>
    <property type="match status" value="1"/>
</dbReference>
<dbReference type="SUPFAM" id="SSF50104">
    <property type="entry name" value="Translation proteins SH3-like domain"/>
    <property type="match status" value="1"/>
</dbReference>
<dbReference type="Proteomes" id="UP000252915">
    <property type="component" value="Unassembled WGS sequence"/>
</dbReference>
<dbReference type="GO" id="GO:0019843">
    <property type="term" value="F:rRNA binding"/>
    <property type="evidence" value="ECO:0007669"/>
    <property type="project" value="UniProtKB-UniRule"/>
</dbReference>
<sequence length="112" mass="12296">MNKFNSTNTKLKAGDEVVVIAGKDIGKKGNIRKIMKSNNRVIVSGINMVKKHTKPNPQMGIAGGIVEQEAAIDLSNVSIWNPKKKGADKIKYSTDKNGKKIRLYKSNDVEIS</sequence>
<evidence type="ECO:0000256" key="1">
    <source>
        <dbReference type="ARBA" id="ARBA00010618"/>
    </source>
</evidence>
<feature type="domain" description="KOW" evidence="6">
    <location>
        <begin position="14"/>
        <end position="43"/>
    </location>
</feature>
<evidence type="ECO:0000256" key="2">
    <source>
        <dbReference type="ARBA" id="ARBA00022980"/>
    </source>
</evidence>
<dbReference type="GO" id="GO:0003735">
    <property type="term" value="F:structural constituent of ribosome"/>
    <property type="evidence" value="ECO:0007669"/>
    <property type="project" value="InterPro"/>
</dbReference>
<dbReference type="NCBIfam" id="TIGR01079">
    <property type="entry name" value="rplX_bact"/>
    <property type="match status" value="1"/>
</dbReference>
<dbReference type="InterPro" id="IPR014722">
    <property type="entry name" value="Rib_uL2_dom2"/>
</dbReference>
<dbReference type="EMBL" id="QOPI01000001">
    <property type="protein sequence ID" value="RCL45692.1"/>
    <property type="molecule type" value="Genomic_DNA"/>
</dbReference>
<dbReference type="CDD" id="cd06089">
    <property type="entry name" value="KOW_RPL26"/>
    <property type="match status" value="1"/>
</dbReference>
<comment type="function">
    <text evidence="5">One of the proteins that surrounds the polypeptide exit tunnel on the outside of the subunit.</text>
</comment>
<name>A0A368C9I7_9GAMM</name>
<dbReference type="InterPro" id="IPR008991">
    <property type="entry name" value="Translation_prot_SH3-like_sf"/>
</dbReference>
<keyword evidence="5" id="KW-0694">RNA-binding</keyword>
<evidence type="ECO:0000259" key="6">
    <source>
        <dbReference type="Pfam" id="PF00467"/>
    </source>
</evidence>
<evidence type="ECO:0000256" key="5">
    <source>
        <dbReference type="HAMAP-Rule" id="MF_01326"/>
    </source>
</evidence>
<evidence type="ECO:0000259" key="7">
    <source>
        <dbReference type="Pfam" id="PF17136"/>
    </source>
</evidence>
<comment type="subunit">
    <text evidence="5">Part of the 50S ribosomal subunit.</text>
</comment>
<protein>
    <recommendedName>
        <fullName evidence="4 5">Large ribosomal subunit protein uL24</fullName>
    </recommendedName>
</protein>
<dbReference type="InterPro" id="IPR005824">
    <property type="entry name" value="KOW"/>
</dbReference>
<comment type="similarity">
    <text evidence="1 5">Belongs to the universal ribosomal protein uL24 family.</text>
</comment>
<evidence type="ECO:0000313" key="8">
    <source>
        <dbReference type="EMBL" id="RCL45692.1"/>
    </source>
</evidence>
<dbReference type="Pfam" id="PF00467">
    <property type="entry name" value="KOW"/>
    <property type="match status" value="1"/>
</dbReference>
<proteinExistence type="inferred from homology"/>
<feature type="domain" description="Large ribosomal subunit protein uL24 C-terminal" evidence="7">
    <location>
        <begin position="46"/>
        <end position="109"/>
    </location>
</feature>
<accession>A0A368C9I7</accession>
<keyword evidence="3 5" id="KW-0687">Ribonucleoprotein</keyword>
<comment type="caution">
    <text evidence="8">The sequence shown here is derived from an EMBL/GenBank/DDBJ whole genome shotgun (WGS) entry which is preliminary data.</text>
</comment>
<evidence type="ECO:0000256" key="4">
    <source>
        <dbReference type="ARBA" id="ARBA00035206"/>
    </source>
</evidence>
<organism evidence="8 9">
    <name type="scientific">SAR86 cluster bacterium</name>
    <dbReference type="NCBI Taxonomy" id="2030880"/>
    <lineage>
        <taxon>Bacteria</taxon>
        <taxon>Pseudomonadati</taxon>
        <taxon>Pseudomonadota</taxon>
        <taxon>Gammaproteobacteria</taxon>
        <taxon>SAR86 cluster</taxon>
    </lineage>
</organism>
<reference evidence="8 9" key="1">
    <citation type="journal article" date="2018" name="Microbiome">
        <title>Fine metagenomic profile of the Mediterranean stratified and mixed water columns revealed by assembly and recruitment.</title>
        <authorList>
            <person name="Haro-Moreno J.M."/>
            <person name="Lopez-Perez M."/>
            <person name="De La Torre J.R."/>
            <person name="Picazo A."/>
            <person name="Camacho A."/>
            <person name="Rodriguez-Valera F."/>
        </authorList>
    </citation>
    <scope>NUCLEOTIDE SEQUENCE [LARGE SCALE GENOMIC DNA]</scope>
    <source>
        <strain evidence="8">MED-G78</strain>
    </source>
</reference>
<evidence type="ECO:0000313" key="9">
    <source>
        <dbReference type="Proteomes" id="UP000252915"/>
    </source>
</evidence>
<dbReference type="GO" id="GO:0005840">
    <property type="term" value="C:ribosome"/>
    <property type="evidence" value="ECO:0007669"/>
    <property type="project" value="UniProtKB-KW"/>
</dbReference>
<keyword evidence="2 5" id="KW-0689">Ribosomal protein</keyword>
<dbReference type="GO" id="GO:0006412">
    <property type="term" value="P:translation"/>
    <property type="evidence" value="ECO:0007669"/>
    <property type="project" value="UniProtKB-UniRule"/>
</dbReference>